<evidence type="ECO:0000313" key="4">
    <source>
        <dbReference type="EMBL" id="RLP71291.1"/>
    </source>
</evidence>
<dbReference type="GO" id="GO:0003677">
    <property type="term" value="F:DNA binding"/>
    <property type="evidence" value="ECO:0007669"/>
    <property type="project" value="UniProtKB-UniRule"/>
</dbReference>
<dbReference type="SUPFAM" id="SSF46689">
    <property type="entry name" value="Homeodomain-like"/>
    <property type="match status" value="1"/>
</dbReference>
<dbReference type="InterPro" id="IPR001647">
    <property type="entry name" value="HTH_TetR"/>
</dbReference>
<dbReference type="Proteomes" id="UP000275395">
    <property type="component" value="Unassembled WGS sequence"/>
</dbReference>
<evidence type="ECO:0000313" key="5">
    <source>
        <dbReference type="Proteomes" id="UP000275395"/>
    </source>
</evidence>
<dbReference type="Gene3D" id="1.10.357.10">
    <property type="entry name" value="Tetracycline Repressor, domain 2"/>
    <property type="match status" value="1"/>
</dbReference>
<organism evidence="4 5">
    <name type="scientific">Mycetocola reblochoni</name>
    <dbReference type="NCBI Taxonomy" id="331618"/>
    <lineage>
        <taxon>Bacteria</taxon>
        <taxon>Bacillati</taxon>
        <taxon>Actinomycetota</taxon>
        <taxon>Actinomycetes</taxon>
        <taxon>Micrococcales</taxon>
        <taxon>Microbacteriaceae</taxon>
        <taxon>Mycetocola</taxon>
    </lineage>
</organism>
<dbReference type="AlphaFoldDB" id="A0A3L6ZUR6"/>
<dbReference type="PROSITE" id="PS50977">
    <property type="entry name" value="HTH_TETR_2"/>
    <property type="match status" value="1"/>
</dbReference>
<dbReference type="Pfam" id="PF00440">
    <property type="entry name" value="TetR_N"/>
    <property type="match status" value="1"/>
</dbReference>
<keyword evidence="1 2" id="KW-0238">DNA-binding</keyword>
<evidence type="ECO:0000256" key="1">
    <source>
        <dbReference type="ARBA" id="ARBA00023125"/>
    </source>
</evidence>
<feature type="DNA-binding region" description="H-T-H motif" evidence="2">
    <location>
        <begin position="70"/>
        <end position="89"/>
    </location>
</feature>
<accession>A0A3L6ZUR6</accession>
<comment type="caution">
    <text evidence="4">The sequence shown here is derived from an EMBL/GenBank/DDBJ whole genome shotgun (WGS) entry which is preliminary data.</text>
</comment>
<sequence length="246" mass="26208">MGGGPCDAGDGGVSDPKWTPSNIGRCPYRYHRVMGTERAPRRERKRHELSQRIQLAAVAIARERGYRNVTVAEICDVVDIARSTFFLHMPSRDAAIFGIPVEMIPADQAEAILASGVGDGDHAAALLAIVVASLGDLAPHGEVVGARMELLREQPETRPQISLPLLAIMAQLEALLTGWLEADPRRRRLDHGSAAREAALTTNLVAGAMQAILTDDASGEALGPDGYAQVMADVAALVGRPGPLNR</sequence>
<protein>
    <submittedName>
        <fullName evidence="4">TetR/AcrR family transcriptional regulator</fullName>
    </submittedName>
</protein>
<feature type="domain" description="HTH tetR-type" evidence="3">
    <location>
        <begin position="47"/>
        <end position="107"/>
    </location>
</feature>
<reference evidence="4 5" key="1">
    <citation type="submission" date="2018-10" db="EMBL/GenBank/DDBJ databases">
        <authorList>
            <person name="Li J."/>
        </authorList>
    </citation>
    <scope>NUCLEOTIDE SEQUENCE [LARGE SCALE GENOMIC DNA]</scope>
    <source>
        <strain evidence="4 5">JCM 30549</strain>
    </source>
</reference>
<evidence type="ECO:0000256" key="2">
    <source>
        <dbReference type="PROSITE-ProRule" id="PRU00335"/>
    </source>
</evidence>
<evidence type="ECO:0000259" key="3">
    <source>
        <dbReference type="PROSITE" id="PS50977"/>
    </source>
</evidence>
<name>A0A3L6ZUR6_9MICO</name>
<gene>
    <name evidence="4" type="ORF">D9V30_01725</name>
</gene>
<proteinExistence type="predicted"/>
<dbReference type="EMBL" id="RCUW01000001">
    <property type="protein sequence ID" value="RLP71291.1"/>
    <property type="molecule type" value="Genomic_DNA"/>
</dbReference>
<dbReference type="InterPro" id="IPR009057">
    <property type="entry name" value="Homeodomain-like_sf"/>
</dbReference>